<organism evidence="1 2">
    <name type="scientific">Pristionchus fissidentatus</name>
    <dbReference type="NCBI Taxonomy" id="1538716"/>
    <lineage>
        <taxon>Eukaryota</taxon>
        <taxon>Metazoa</taxon>
        <taxon>Ecdysozoa</taxon>
        <taxon>Nematoda</taxon>
        <taxon>Chromadorea</taxon>
        <taxon>Rhabditida</taxon>
        <taxon>Rhabditina</taxon>
        <taxon>Diplogasteromorpha</taxon>
        <taxon>Diplogasteroidea</taxon>
        <taxon>Neodiplogasteridae</taxon>
        <taxon>Pristionchus</taxon>
    </lineage>
</organism>
<proteinExistence type="predicted"/>
<dbReference type="Proteomes" id="UP001432322">
    <property type="component" value="Unassembled WGS sequence"/>
</dbReference>
<feature type="non-terminal residue" evidence="1">
    <location>
        <position position="1"/>
    </location>
</feature>
<dbReference type="EMBL" id="BTSY01000005">
    <property type="protein sequence ID" value="GMT27018.1"/>
    <property type="molecule type" value="Genomic_DNA"/>
</dbReference>
<protein>
    <submittedName>
        <fullName evidence="1">Uncharacterized protein</fullName>
    </submittedName>
</protein>
<comment type="caution">
    <text evidence="1">The sequence shown here is derived from an EMBL/GenBank/DDBJ whole genome shotgun (WGS) entry which is preliminary data.</text>
</comment>
<accession>A0AAV5W652</accession>
<evidence type="ECO:0000313" key="1">
    <source>
        <dbReference type="EMBL" id="GMT27018.1"/>
    </source>
</evidence>
<evidence type="ECO:0000313" key="2">
    <source>
        <dbReference type="Proteomes" id="UP001432322"/>
    </source>
</evidence>
<sequence>ICNVGMGVKQCSTIYVPLVSSYFSQLLESYNQNLEFDGEEVSRKNDLPPISLKCTNNIIKSYETVKSPQEIIISIGLSLHSNKRFDTKTT</sequence>
<dbReference type="AlphaFoldDB" id="A0AAV5W652"/>
<keyword evidence="2" id="KW-1185">Reference proteome</keyword>
<gene>
    <name evidence="1" type="ORF">PFISCL1PPCAC_18315</name>
</gene>
<name>A0AAV5W652_9BILA</name>
<reference evidence="1" key="1">
    <citation type="submission" date="2023-10" db="EMBL/GenBank/DDBJ databases">
        <title>Genome assembly of Pristionchus species.</title>
        <authorList>
            <person name="Yoshida K."/>
            <person name="Sommer R.J."/>
        </authorList>
    </citation>
    <scope>NUCLEOTIDE SEQUENCE</scope>
    <source>
        <strain evidence="1">RS5133</strain>
    </source>
</reference>